<dbReference type="InterPro" id="IPR036188">
    <property type="entry name" value="FAD/NAD-bd_sf"/>
</dbReference>
<dbReference type="GO" id="GO:0050661">
    <property type="term" value="F:NADP binding"/>
    <property type="evidence" value="ECO:0007669"/>
    <property type="project" value="InterPro"/>
</dbReference>
<dbReference type="Proteomes" id="UP001310594">
    <property type="component" value="Unassembled WGS sequence"/>
</dbReference>
<proteinExistence type="inferred from homology"/>
<evidence type="ECO:0000256" key="1">
    <source>
        <dbReference type="ARBA" id="ARBA00009183"/>
    </source>
</evidence>
<dbReference type="InterPro" id="IPR050346">
    <property type="entry name" value="FMO-like"/>
</dbReference>
<evidence type="ECO:0000256" key="4">
    <source>
        <dbReference type="ARBA" id="ARBA00022857"/>
    </source>
</evidence>
<dbReference type="InterPro" id="IPR000960">
    <property type="entry name" value="Flavin_mOase"/>
</dbReference>
<keyword evidence="2" id="KW-0285">Flavoprotein</keyword>
<dbReference type="PANTHER" id="PTHR23023">
    <property type="entry name" value="DIMETHYLANILINE MONOOXYGENASE"/>
    <property type="match status" value="1"/>
</dbReference>
<dbReference type="Pfam" id="PF00743">
    <property type="entry name" value="FMO-like"/>
    <property type="match status" value="1"/>
</dbReference>
<dbReference type="PRINTS" id="PR00370">
    <property type="entry name" value="FMOXYGENASE"/>
</dbReference>
<evidence type="ECO:0000313" key="6">
    <source>
        <dbReference type="EMBL" id="KAK5706723.1"/>
    </source>
</evidence>
<dbReference type="GO" id="GO:0004499">
    <property type="term" value="F:N,N-dimethylaniline monooxygenase activity"/>
    <property type="evidence" value="ECO:0007669"/>
    <property type="project" value="InterPro"/>
</dbReference>
<name>A0AAN7VWJ7_9PEZI</name>
<accession>A0AAN7VWJ7</accession>
<evidence type="ECO:0000313" key="7">
    <source>
        <dbReference type="Proteomes" id="UP001310594"/>
    </source>
</evidence>
<dbReference type="PIRSF" id="PIRSF000332">
    <property type="entry name" value="FMO"/>
    <property type="match status" value="1"/>
</dbReference>
<dbReference type="InterPro" id="IPR020946">
    <property type="entry name" value="Flavin_mOase-like"/>
</dbReference>
<dbReference type="AlphaFoldDB" id="A0AAN7VWJ7"/>
<sequence length="556" mass="62390">MEDVPGATIAVIGLGAHGLASLKNLLEEGFDATGFDSNNYIGGLWHATRDAKLSSLPTTVVNVSRERSCFTDFPFRDGTSSYPTAAQVDEYLNDYCTHFDLWSRLRLGTSITRIERDDEASRWRLRTWTREGIETTLTFDKLVIATGSHSVPIMPTLSGSQDFEGDILHSLNYKDPEKFRNKTVVVVGMANTAVDTATGLVGVAKKVYLAHRNGCALLPRILNDGTSLDHGASYRTFAIRDVLETLFPKLAVKFIDNWYVSVSAIQKKHFDLDPQWRINTPPPSLSKQNPTVSDTLYPALRSGQIISTHAPKRVAGPHPIEMEDGTMLDEVDSVIFCTGYRLDLSYLGRYDPTLMSAEGVDPPQYDYNAPRLYQNIFSHEHPESLAFIGMALIFFPGFVMADMNSMALAQLWKRAGLMPSNVAMQEQYAKHRAWRARINALPNTPGKGPQPLQVETGSHIQWVQQIVGTKLDEHLSYTSAAAWRLWWQDRELSKLLMDGIYSPHAYRLFDSEGRRKKWDGAREAIVKVNEDIKRIKKDAELTTKVEWLPGDVVAHS</sequence>
<dbReference type="SUPFAM" id="SSF51905">
    <property type="entry name" value="FAD/NAD(P)-binding domain"/>
    <property type="match status" value="2"/>
</dbReference>
<organism evidence="6 7">
    <name type="scientific">Elasticomyces elasticus</name>
    <dbReference type="NCBI Taxonomy" id="574655"/>
    <lineage>
        <taxon>Eukaryota</taxon>
        <taxon>Fungi</taxon>
        <taxon>Dikarya</taxon>
        <taxon>Ascomycota</taxon>
        <taxon>Pezizomycotina</taxon>
        <taxon>Dothideomycetes</taxon>
        <taxon>Dothideomycetidae</taxon>
        <taxon>Mycosphaerellales</taxon>
        <taxon>Teratosphaeriaceae</taxon>
        <taxon>Elasticomyces</taxon>
    </lineage>
</organism>
<gene>
    <name evidence="6" type="ORF">LTR97_001713</name>
</gene>
<reference evidence="6" key="1">
    <citation type="submission" date="2023-08" db="EMBL/GenBank/DDBJ databases">
        <title>Black Yeasts Isolated from many extreme environments.</title>
        <authorList>
            <person name="Coleine C."/>
            <person name="Stajich J.E."/>
            <person name="Selbmann L."/>
        </authorList>
    </citation>
    <scope>NUCLEOTIDE SEQUENCE</scope>
    <source>
        <strain evidence="6">CCFEE 5810</strain>
    </source>
</reference>
<evidence type="ECO:0000256" key="5">
    <source>
        <dbReference type="ARBA" id="ARBA00023002"/>
    </source>
</evidence>
<evidence type="ECO:0000256" key="3">
    <source>
        <dbReference type="ARBA" id="ARBA00022827"/>
    </source>
</evidence>
<evidence type="ECO:0000256" key="2">
    <source>
        <dbReference type="ARBA" id="ARBA00022630"/>
    </source>
</evidence>
<dbReference type="EMBL" id="JAVRQU010000002">
    <property type="protein sequence ID" value="KAK5706723.1"/>
    <property type="molecule type" value="Genomic_DNA"/>
</dbReference>
<keyword evidence="3" id="KW-0274">FAD</keyword>
<keyword evidence="4" id="KW-0521">NADP</keyword>
<protein>
    <submittedName>
        <fullName evidence="6">Uncharacterized protein</fullName>
    </submittedName>
</protein>
<keyword evidence="5" id="KW-0560">Oxidoreductase</keyword>
<dbReference type="Gene3D" id="3.50.50.60">
    <property type="entry name" value="FAD/NAD(P)-binding domain"/>
    <property type="match status" value="1"/>
</dbReference>
<comment type="similarity">
    <text evidence="1">Belongs to the FMO family.</text>
</comment>
<dbReference type="GO" id="GO:0050660">
    <property type="term" value="F:flavin adenine dinucleotide binding"/>
    <property type="evidence" value="ECO:0007669"/>
    <property type="project" value="InterPro"/>
</dbReference>
<comment type="caution">
    <text evidence="6">The sequence shown here is derived from an EMBL/GenBank/DDBJ whole genome shotgun (WGS) entry which is preliminary data.</text>
</comment>